<dbReference type="PROSITE" id="PS50895">
    <property type="entry name" value="SURF1"/>
    <property type="match status" value="1"/>
</dbReference>
<dbReference type="EMBL" id="JACHXM010000005">
    <property type="protein sequence ID" value="MBB3140725.1"/>
    <property type="molecule type" value="Genomic_DNA"/>
</dbReference>
<organism evidence="7 8">
    <name type="scientific">Halomonas organivorans</name>
    <dbReference type="NCBI Taxonomy" id="257772"/>
    <lineage>
        <taxon>Bacteria</taxon>
        <taxon>Pseudomonadati</taxon>
        <taxon>Pseudomonadota</taxon>
        <taxon>Gammaproteobacteria</taxon>
        <taxon>Oceanospirillales</taxon>
        <taxon>Halomonadaceae</taxon>
        <taxon>Halomonas</taxon>
    </lineage>
</organism>
<proteinExistence type="inferred from homology"/>
<keyword evidence="8" id="KW-1185">Reference proteome</keyword>
<protein>
    <recommendedName>
        <fullName evidence="6">SURF1-like protein</fullName>
    </recommendedName>
</protein>
<evidence type="ECO:0000256" key="4">
    <source>
        <dbReference type="ARBA" id="ARBA00022989"/>
    </source>
</evidence>
<dbReference type="Pfam" id="PF02104">
    <property type="entry name" value="SURF1"/>
    <property type="match status" value="1"/>
</dbReference>
<dbReference type="PANTHER" id="PTHR23427">
    <property type="entry name" value="SURFEIT LOCUS PROTEIN"/>
    <property type="match status" value="1"/>
</dbReference>
<keyword evidence="3 6" id="KW-0812">Transmembrane</keyword>
<comment type="caution">
    <text evidence="7">The sequence shown here is derived from an EMBL/GenBank/DDBJ whole genome shotgun (WGS) entry which is preliminary data.</text>
</comment>
<keyword evidence="5 6" id="KW-0472">Membrane</keyword>
<comment type="similarity">
    <text evidence="2 6">Belongs to the SURF1 family.</text>
</comment>
<dbReference type="InterPro" id="IPR045214">
    <property type="entry name" value="Surf1/Surf4"/>
</dbReference>
<sequence length="245" mass="27011">MSSITHSVKGAAARRGSGRRLGLWILCWSLVVALGIGLGLWQWQRAADKRELLARYAEAPRLEDPVTMPPEGTRLTLHGKYLGEETLFLDNRTHDGQLGVAALTPLRGDDGRLWLVERGFMATGPRRTTPTVDTPRGPVTVFGRWQVAGETAPVFGPNREGQRLQRIALEAWPGLGGFAHAGWMHLESGPGHLEPWWTPNVLPPSRHLAYAFQWWGLALAAVVVMILGGRRLARDRHASSSGQEE</sequence>
<evidence type="ECO:0000256" key="5">
    <source>
        <dbReference type="ARBA" id="ARBA00023136"/>
    </source>
</evidence>
<reference evidence="7 8" key="1">
    <citation type="submission" date="2020-08" db="EMBL/GenBank/DDBJ databases">
        <title>Genomic Encyclopedia of Type Strains, Phase III (KMG-III): the genomes of soil and plant-associated and newly described type strains.</title>
        <authorList>
            <person name="Whitman W."/>
        </authorList>
    </citation>
    <scope>NUCLEOTIDE SEQUENCE [LARGE SCALE GENOMIC DNA]</scope>
    <source>
        <strain evidence="7 8">CECT 5995</strain>
    </source>
</reference>
<evidence type="ECO:0000313" key="7">
    <source>
        <dbReference type="EMBL" id="MBB3140725.1"/>
    </source>
</evidence>
<dbReference type="RefSeq" id="WP_246392854.1">
    <property type="nucleotide sequence ID" value="NZ_JACHXM010000005.1"/>
</dbReference>
<name>A0A7W5BX25_9GAMM</name>
<evidence type="ECO:0000256" key="3">
    <source>
        <dbReference type="ARBA" id="ARBA00022692"/>
    </source>
</evidence>
<feature type="transmembrane region" description="Helical" evidence="6">
    <location>
        <begin position="208"/>
        <end position="227"/>
    </location>
</feature>
<keyword evidence="6" id="KW-1003">Cell membrane</keyword>
<dbReference type="CDD" id="cd06662">
    <property type="entry name" value="SURF1"/>
    <property type="match status" value="1"/>
</dbReference>
<dbReference type="GO" id="GO:0005886">
    <property type="term" value="C:plasma membrane"/>
    <property type="evidence" value="ECO:0007669"/>
    <property type="project" value="UniProtKB-SubCell"/>
</dbReference>
<dbReference type="InterPro" id="IPR002994">
    <property type="entry name" value="Surf1/Shy1"/>
</dbReference>
<evidence type="ECO:0000256" key="2">
    <source>
        <dbReference type="ARBA" id="ARBA00007165"/>
    </source>
</evidence>
<feature type="transmembrane region" description="Helical" evidence="6">
    <location>
        <begin position="21"/>
        <end position="43"/>
    </location>
</feature>
<keyword evidence="4 6" id="KW-1133">Transmembrane helix</keyword>
<evidence type="ECO:0000256" key="6">
    <source>
        <dbReference type="RuleBase" id="RU363076"/>
    </source>
</evidence>
<comment type="subcellular location">
    <subcellularLocation>
        <location evidence="6">Cell membrane</location>
        <topology evidence="6">Multi-pass membrane protein</topology>
    </subcellularLocation>
    <subcellularLocation>
        <location evidence="1">Membrane</location>
    </subcellularLocation>
</comment>
<dbReference type="PANTHER" id="PTHR23427:SF2">
    <property type="entry name" value="SURFEIT LOCUS PROTEIN 1"/>
    <property type="match status" value="1"/>
</dbReference>
<evidence type="ECO:0000256" key="1">
    <source>
        <dbReference type="ARBA" id="ARBA00004370"/>
    </source>
</evidence>
<dbReference type="AlphaFoldDB" id="A0A7W5BX25"/>
<gene>
    <name evidence="7" type="ORF">FHR96_001590</name>
</gene>
<evidence type="ECO:0000313" key="8">
    <source>
        <dbReference type="Proteomes" id="UP000525987"/>
    </source>
</evidence>
<accession>A0A7W5BX25</accession>
<dbReference type="Proteomes" id="UP000525987">
    <property type="component" value="Unassembled WGS sequence"/>
</dbReference>